<dbReference type="PaxDb" id="65489-OBART06G06460.1"/>
<protein>
    <submittedName>
        <fullName evidence="2">Uncharacterized protein</fullName>
    </submittedName>
</protein>
<dbReference type="EnsemblPlants" id="OBART06G06460.1">
    <property type="protein sequence ID" value="OBART06G06460.1"/>
    <property type="gene ID" value="OBART06G06460"/>
</dbReference>
<dbReference type="Gramene" id="OBART06G06460.1">
    <property type="protein sequence ID" value="OBART06G06460.1"/>
    <property type="gene ID" value="OBART06G06460"/>
</dbReference>
<reference evidence="2" key="1">
    <citation type="journal article" date="2009" name="Rice">
        <title>De Novo Next Generation Sequencing of Plant Genomes.</title>
        <authorList>
            <person name="Rounsley S."/>
            <person name="Marri P.R."/>
            <person name="Yu Y."/>
            <person name="He R."/>
            <person name="Sisneros N."/>
            <person name="Goicoechea J.L."/>
            <person name="Lee S.J."/>
            <person name="Angelova A."/>
            <person name="Kudrna D."/>
            <person name="Luo M."/>
            <person name="Affourtit J."/>
            <person name="Desany B."/>
            <person name="Knight J."/>
            <person name="Niazi F."/>
            <person name="Egholm M."/>
            <person name="Wing R.A."/>
        </authorList>
    </citation>
    <scope>NUCLEOTIDE SEQUENCE [LARGE SCALE GENOMIC DNA]</scope>
    <source>
        <strain evidence="2">cv. IRGC 105608</strain>
    </source>
</reference>
<name>A0A0D3GDW8_9ORYZ</name>
<feature type="region of interest" description="Disordered" evidence="1">
    <location>
        <begin position="24"/>
        <end position="63"/>
    </location>
</feature>
<evidence type="ECO:0000256" key="1">
    <source>
        <dbReference type="SAM" id="MobiDB-lite"/>
    </source>
</evidence>
<dbReference type="Proteomes" id="UP000026960">
    <property type="component" value="Chromosome 6"/>
</dbReference>
<organism evidence="2">
    <name type="scientific">Oryza barthii</name>
    <dbReference type="NCBI Taxonomy" id="65489"/>
    <lineage>
        <taxon>Eukaryota</taxon>
        <taxon>Viridiplantae</taxon>
        <taxon>Streptophyta</taxon>
        <taxon>Embryophyta</taxon>
        <taxon>Tracheophyta</taxon>
        <taxon>Spermatophyta</taxon>
        <taxon>Magnoliopsida</taxon>
        <taxon>Liliopsida</taxon>
        <taxon>Poales</taxon>
        <taxon>Poaceae</taxon>
        <taxon>BOP clade</taxon>
        <taxon>Oryzoideae</taxon>
        <taxon>Oryzeae</taxon>
        <taxon>Oryzinae</taxon>
        <taxon>Oryza</taxon>
    </lineage>
</organism>
<reference evidence="2" key="2">
    <citation type="submission" date="2015-03" db="UniProtKB">
        <authorList>
            <consortium name="EnsemblPlants"/>
        </authorList>
    </citation>
    <scope>IDENTIFICATION</scope>
</reference>
<accession>A0A0D3GDW8</accession>
<sequence length="153" mass="16004">MPPSPGFSFSQIWRGDWRVVDRRGPGPALRDGGSLKSADGGASVRCGGSPVVGRTGSWPAEGRRSGVAEAMCRRCLDGGFGLGDGPRRDFAFGRGNPPEGTVEVPSSLGKELWVKTLSKDDDGVFRHRNPREGVVLESSCRGGVVGPVAIGLA</sequence>
<proteinExistence type="predicted"/>
<dbReference type="AlphaFoldDB" id="A0A0D3GDW8"/>
<dbReference type="HOGENOM" id="CLU_095854_1_0_1"/>
<evidence type="ECO:0000313" key="2">
    <source>
        <dbReference type="EnsemblPlants" id="OBART06G06460.1"/>
    </source>
</evidence>
<keyword evidence="3" id="KW-1185">Reference proteome</keyword>
<feature type="region of interest" description="Disordered" evidence="1">
    <location>
        <begin position="81"/>
        <end position="107"/>
    </location>
</feature>
<evidence type="ECO:0000313" key="3">
    <source>
        <dbReference type="Proteomes" id="UP000026960"/>
    </source>
</evidence>